<keyword evidence="7 11" id="KW-0378">Hydrolase</keyword>
<dbReference type="InterPro" id="IPR001547">
    <property type="entry name" value="Glyco_hydro_5"/>
</dbReference>
<keyword evidence="8" id="KW-0326">Glycosidase</keyword>
<dbReference type="SUPFAM" id="SSF51445">
    <property type="entry name" value="(Trans)glycosidases"/>
    <property type="match status" value="1"/>
</dbReference>
<proteinExistence type="inferred from homology"/>
<dbReference type="EC" id="3.2.1.78" evidence="4"/>
<dbReference type="PANTHER" id="PTHR31451:SF21">
    <property type="entry name" value="MANNAN ENDO-1,4-BETA-MANNOSIDASE C"/>
    <property type="match status" value="1"/>
</dbReference>
<evidence type="ECO:0000256" key="5">
    <source>
        <dbReference type="ARBA" id="ARBA00022525"/>
    </source>
</evidence>
<dbReference type="Pfam" id="PF26410">
    <property type="entry name" value="GH5_mannosidase"/>
    <property type="match status" value="1"/>
</dbReference>
<comment type="catalytic activity">
    <reaction evidence="1">
        <text>Random hydrolysis of (1-&gt;4)-beta-D-mannosidic linkages in mannans, galactomannans and glucomannans.</text>
        <dbReference type="EC" id="3.2.1.78"/>
    </reaction>
</comment>
<dbReference type="GO" id="GO:0046355">
    <property type="term" value="P:mannan catabolic process"/>
    <property type="evidence" value="ECO:0007669"/>
    <property type="project" value="UniProtKB-ARBA"/>
</dbReference>
<feature type="signal peptide" evidence="9">
    <location>
        <begin position="1"/>
        <end position="22"/>
    </location>
</feature>
<evidence type="ECO:0000256" key="3">
    <source>
        <dbReference type="ARBA" id="ARBA00005641"/>
    </source>
</evidence>
<feature type="domain" description="Glycoside hydrolase family 5" evidence="10">
    <location>
        <begin position="30"/>
        <end position="341"/>
    </location>
</feature>
<evidence type="ECO:0000256" key="6">
    <source>
        <dbReference type="ARBA" id="ARBA00022729"/>
    </source>
</evidence>
<evidence type="ECO:0000259" key="10">
    <source>
        <dbReference type="Pfam" id="PF26410"/>
    </source>
</evidence>
<evidence type="ECO:0000256" key="8">
    <source>
        <dbReference type="ARBA" id="ARBA00023295"/>
    </source>
</evidence>
<comment type="subcellular location">
    <subcellularLocation>
        <location evidence="2">Secreted</location>
    </subcellularLocation>
</comment>
<evidence type="ECO:0000313" key="11">
    <source>
        <dbReference type="EMBL" id="RPB20308.1"/>
    </source>
</evidence>
<dbReference type="EMBL" id="ML121574">
    <property type="protein sequence ID" value="RPB20308.1"/>
    <property type="molecule type" value="Genomic_DNA"/>
</dbReference>
<keyword evidence="6 9" id="KW-0732">Signal</keyword>
<dbReference type="GO" id="GO:0016985">
    <property type="term" value="F:mannan endo-1,4-beta-mannosidase activity"/>
    <property type="evidence" value="ECO:0007669"/>
    <property type="project" value="UniProtKB-EC"/>
</dbReference>
<evidence type="ECO:0000256" key="4">
    <source>
        <dbReference type="ARBA" id="ARBA00012706"/>
    </source>
</evidence>
<evidence type="ECO:0000256" key="2">
    <source>
        <dbReference type="ARBA" id="ARBA00004613"/>
    </source>
</evidence>
<evidence type="ECO:0000256" key="7">
    <source>
        <dbReference type="ARBA" id="ARBA00022801"/>
    </source>
</evidence>
<sequence length="417" mass="46899">MLIQSVFLGLLALASGLVGVDAGARKTPKGFVTTKGTKFQLNGKDFYFAGTNAYYFPFGDNGTDVELGMKAATAAGLKVFRTWGFFDKNVTFDPRGLPKYGGEGAGPSKVYFQSWDHGKPSINYGPTGLQAFDKVVRTAEKTGIKLVVALTNNWADYGGMDVYTVNLGGKYHDDFYHMPKIVKAYKNYLKVFINRYKHSPAIMSWQLANEPRCGADGVRNLPRSADCDDKRISAWVKDISAYIKKLDPYHLVSTGSEGEFNFPNRSDDWAYSSGNGGDFYKELSLPNVDYGTFHLYPDWWSKTSAWGTQWVKDHATAQYKLGKPVVFEEYGWLTPEKRLEYLGKNSTEHRIPVVGEWQRTAVQQKLAGTLYWQFGFSGYSYGRNHDDGFTIYLDNKEEADVLVVKHARDMDALNRKG</sequence>
<dbReference type="OrthoDB" id="406631at2759"/>
<evidence type="ECO:0000256" key="1">
    <source>
        <dbReference type="ARBA" id="ARBA00001678"/>
    </source>
</evidence>
<organism evidence="11 12">
    <name type="scientific">Terfezia boudieri ATCC MYA-4762</name>
    <dbReference type="NCBI Taxonomy" id="1051890"/>
    <lineage>
        <taxon>Eukaryota</taxon>
        <taxon>Fungi</taxon>
        <taxon>Dikarya</taxon>
        <taxon>Ascomycota</taxon>
        <taxon>Pezizomycotina</taxon>
        <taxon>Pezizomycetes</taxon>
        <taxon>Pezizales</taxon>
        <taxon>Pezizaceae</taxon>
        <taxon>Terfezia</taxon>
    </lineage>
</organism>
<comment type="similarity">
    <text evidence="3">Belongs to the glycosyl hydrolase 5 (cellulase A) family.</text>
</comment>
<evidence type="ECO:0000313" key="12">
    <source>
        <dbReference type="Proteomes" id="UP000267821"/>
    </source>
</evidence>
<keyword evidence="5" id="KW-0964">Secreted</keyword>
<dbReference type="STRING" id="1051890.A0A3N4LF35"/>
<dbReference type="InParanoid" id="A0A3N4LF35"/>
<dbReference type="InterPro" id="IPR045053">
    <property type="entry name" value="MAN-like"/>
</dbReference>
<dbReference type="InterPro" id="IPR017853">
    <property type="entry name" value="GH"/>
</dbReference>
<dbReference type="Gene3D" id="3.20.20.80">
    <property type="entry name" value="Glycosidases"/>
    <property type="match status" value="1"/>
</dbReference>
<evidence type="ECO:0000256" key="9">
    <source>
        <dbReference type="SAM" id="SignalP"/>
    </source>
</evidence>
<keyword evidence="12" id="KW-1185">Reference proteome</keyword>
<accession>A0A3N4LF35</accession>
<feature type="chain" id="PRO_5018311713" description="mannan endo-1,4-beta-mannosidase" evidence="9">
    <location>
        <begin position="23"/>
        <end position="417"/>
    </location>
</feature>
<name>A0A3N4LF35_9PEZI</name>
<dbReference type="PANTHER" id="PTHR31451">
    <property type="match status" value="1"/>
</dbReference>
<dbReference type="GO" id="GO:0005576">
    <property type="term" value="C:extracellular region"/>
    <property type="evidence" value="ECO:0007669"/>
    <property type="project" value="UniProtKB-SubCell"/>
</dbReference>
<dbReference type="AlphaFoldDB" id="A0A3N4LF35"/>
<reference evidence="11 12" key="1">
    <citation type="journal article" date="2018" name="Nat. Ecol. Evol.">
        <title>Pezizomycetes genomes reveal the molecular basis of ectomycorrhizal truffle lifestyle.</title>
        <authorList>
            <person name="Murat C."/>
            <person name="Payen T."/>
            <person name="Noel B."/>
            <person name="Kuo A."/>
            <person name="Morin E."/>
            <person name="Chen J."/>
            <person name="Kohler A."/>
            <person name="Krizsan K."/>
            <person name="Balestrini R."/>
            <person name="Da Silva C."/>
            <person name="Montanini B."/>
            <person name="Hainaut M."/>
            <person name="Levati E."/>
            <person name="Barry K.W."/>
            <person name="Belfiori B."/>
            <person name="Cichocki N."/>
            <person name="Clum A."/>
            <person name="Dockter R.B."/>
            <person name="Fauchery L."/>
            <person name="Guy J."/>
            <person name="Iotti M."/>
            <person name="Le Tacon F."/>
            <person name="Lindquist E.A."/>
            <person name="Lipzen A."/>
            <person name="Malagnac F."/>
            <person name="Mello A."/>
            <person name="Molinier V."/>
            <person name="Miyauchi S."/>
            <person name="Poulain J."/>
            <person name="Riccioni C."/>
            <person name="Rubini A."/>
            <person name="Sitrit Y."/>
            <person name="Splivallo R."/>
            <person name="Traeger S."/>
            <person name="Wang M."/>
            <person name="Zifcakova L."/>
            <person name="Wipf D."/>
            <person name="Zambonelli A."/>
            <person name="Paolocci F."/>
            <person name="Nowrousian M."/>
            <person name="Ottonello S."/>
            <person name="Baldrian P."/>
            <person name="Spatafora J.W."/>
            <person name="Henrissat B."/>
            <person name="Nagy L.G."/>
            <person name="Aury J.M."/>
            <person name="Wincker P."/>
            <person name="Grigoriev I.V."/>
            <person name="Bonfante P."/>
            <person name="Martin F.M."/>
        </authorList>
    </citation>
    <scope>NUCLEOTIDE SEQUENCE [LARGE SCALE GENOMIC DNA]</scope>
    <source>
        <strain evidence="11 12">ATCC MYA-4762</strain>
    </source>
</reference>
<protein>
    <recommendedName>
        <fullName evidence="4">mannan endo-1,4-beta-mannosidase</fullName>
        <ecNumber evidence="4">3.2.1.78</ecNumber>
    </recommendedName>
</protein>
<dbReference type="FunFam" id="3.20.20.80:FF:000076">
    <property type="entry name" value="Mannan endo-1,4-beta-mannosidase A"/>
    <property type="match status" value="1"/>
</dbReference>
<dbReference type="Proteomes" id="UP000267821">
    <property type="component" value="Unassembled WGS sequence"/>
</dbReference>
<gene>
    <name evidence="11" type="ORF">L211DRAFT_841827</name>
</gene>